<keyword evidence="2" id="KW-1185">Reference proteome</keyword>
<comment type="caution">
    <text evidence="1">The sequence shown here is derived from an EMBL/GenBank/DDBJ whole genome shotgun (WGS) entry which is preliminary data.</text>
</comment>
<dbReference type="RefSeq" id="WP_134110994.1">
    <property type="nucleotide sequence ID" value="NZ_SOCN01000002.1"/>
</dbReference>
<protein>
    <submittedName>
        <fullName evidence="1">Uncharacterized protein</fullName>
    </submittedName>
</protein>
<dbReference type="Proteomes" id="UP000295757">
    <property type="component" value="Unassembled WGS sequence"/>
</dbReference>
<reference evidence="1 2" key="1">
    <citation type="submission" date="2019-03" db="EMBL/GenBank/DDBJ databases">
        <title>Genomic Encyclopedia of Archaeal and Bacterial Type Strains, Phase II (KMG-II): from individual species to whole genera.</title>
        <authorList>
            <person name="Goeker M."/>
        </authorList>
    </citation>
    <scope>NUCLEOTIDE SEQUENCE [LARGE SCALE GENOMIC DNA]</scope>
    <source>
        <strain evidence="1 2">ATCC 35214</strain>
    </source>
</reference>
<gene>
    <name evidence="1" type="ORF">BCF59_0547</name>
</gene>
<evidence type="ECO:0000313" key="2">
    <source>
        <dbReference type="Proteomes" id="UP000295757"/>
    </source>
</evidence>
<sequence>MSSKFCQLLSNFRVLEFEQRDNKEKIQSTINDIVSLFLKYEDYFTDVEKLIKVLVMNIKSNLQFDILVTSTNIYSYFFCLEEKNQQYNFHLNKDSNFFKLLKNEKLVSFVKEIEILFNVFINTKSELINVFNLSKKDDISVNYGMTFKVKKDIENSFKLDFFVFHTFNKYRIDMKKFIYENSKNYFIDLGAQNQEKFIYELNKWY</sequence>
<proteinExistence type="predicted"/>
<organism evidence="1 2">
    <name type="scientific">Mycoplasmopsis mustelae</name>
    <dbReference type="NCBI Taxonomy" id="171289"/>
    <lineage>
        <taxon>Bacteria</taxon>
        <taxon>Bacillati</taxon>
        <taxon>Mycoplasmatota</taxon>
        <taxon>Mycoplasmoidales</taxon>
        <taxon>Metamycoplasmataceae</taxon>
        <taxon>Mycoplasmopsis</taxon>
    </lineage>
</organism>
<name>A0A4R7UCA5_9BACT</name>
<evidence type="ECO:0000313" key="1">
    <source>
        <dbReference type="EMBL" id="TDV23556.1"/>
    </source>
</evidence>
<dbReference type="AlphaFoldDB" id="A0A4R7UCA5"/>
<dbReference type="EMBL" id="SOCN01000002">
    <property type="protein sequence ID" value="TDV23556.1"/>
    <property type="molecule type" value="Genomic_DNA"/>
</dbReference>
<accession>A0A4R7UCA5</accession>